<feature type="region of interest" description="Disordered" evidence="1">
    <location>
        <begin position="85"/>
        <end position="136"/>
    </location>
</feature>
<accession>A0AAD5LN90</accession>
<dbReference type="AlphaFoldDB" id="A0AAD5LN90"/>
<dbReference type="InterPro" id="IPR036457">
    <property type="entry name" value="PPM-type-like_dom_sf"/>
</dbReference>
<evidence type="ECO:0000256" key="1">
    <source>
        <dbReference type="SAM" id="MobiDB-lite"/>
    </source>
</evidence>
<dbReference type="PANTHER" id="PTHR21586">
    <property type="entry name" value="TIPA"/>
    <property type="match status" value="1"/>
</dbReference>
<protein>
    <recommendedName>
        <fullName evidence="2">PPM-type phosphatase domain-containing protein</fullName>
    </recommendedName>
</protein>
<organism evidence="3 4">
    <name type="scientific">Daphnia sinensis</name>
    <dbReference type="NCBI Taxonomy" id="1820382"/>
    <lineage>
        <taxon>Eukaryota</taxon>
        <taxon>Metazoa</taxon>
        <taxon>Ecdysozoa</taxon>
        <taxon>Arthropoda</taxon>
        <taxon>Crustacea</taxon>
        <taxon>Branchiopoda</taxon>
        <taxon>Diplostraca</taxon>
        <taxon>Cladocera</taxon>
        <taxon>Anomopoda</taxon>
        <taxon>Daphniidae</taxon>
        <taxon>Daphnia</taxon>
        <taxon>Daphnia similis group</taxon>
    </lineage>
</organism>
<gene>
    <name evidence="3" type="ORF">GHT06_009195</name>
</gene>
<dbReference type="InterPro" id="IPR053287">
    <property type="entry name" value="PP2C-like_domain"/>
</dbReference>
<feature type="domain" description="PPM-type phosphatase" evidence="2">
    <location>
        <begin position="352"/>
        <end position="672"/>
    </location>
</feature>
<proteinExistence type="predicted"/>
<evidence type="ECO:0000259" key="2">
    <source>
        <dbReference type="PROSITE" id="PS51746"/>
    </source>
</evidence>
<evidence type="ECO:0000313" key="4">
    <source>
        <dbReference type="Proteomes" id="UP000820818"/>
    </source>
</evidence>
<feature type="compositionally biased region" description="Low complexity" evidence="1">
    <location>
        <begin position="219"/>
        <end position="235"/>
    </location>
</feature>
<dbReference type="PROSITE" id="PS51746">
    <property type="entry name" value="PPM_2"/>
    <property type="match status" value="1"/>
</dbReference>
<dbReference type="InterPro" id="IPR001932">
    <property type="entry name" value="PPM-type_phosphatase-like_dom"/>
</dbReference>
<feature type="compositionally biased region" description="Polar residues" evidence="1">
    <location>
        <begin position="124"/>
        <end position="133"/>
    </location>
</feature>
<dbReference type="SMART" id="SM00332">
    <property type="entry name" value="PP2Cc"/>
    <property type="match status" value="1"/>
</dbReference>
<evidence type="ECO:0000313" key="3">
    <source>
        <dbReference type="EMBL" id="KAI9565403.1"/>
    </source>
</evidence>
<dbReference type="Proteomes" id="UP000820818">
    <property type="component" value="Linkage Group LG1"/>
</dbReference>
<dbReference type="EMBL" id="WJBH02000001">
    <property type="protein sequence ID" value="KAI9565403.1"/>
    <property type="molecule type" value="Genomic_DNA"/>
</dbReference>
<dbReference type="Pfam" id="PF13672">
    <property type="entry name" value="PP2C_2"/>
    <property type="match status" value="1"/>
</dbReference>
<name>A0AAD5LN90_9CRUS</name>
<reference evidence="3 4" key="1">
    <citation type="submission" date="2022-05" db="EMBL/GenBank/DDBJ databases">
        <title>A multi-omics perspective on studying reproductive biology in Daphnia sinensis.</title>
        <authorList>
            <person name="Jia J."/>
        </authorList>
    </citation>
    <scope>NUCLEOTIDE SEQUENCE [LARGE SCALE GENOMIC DNA]</scope>
    <source>
        <strain evidence="3 4">WSL</strain>
    </source>
</reference>
<feature type="region of interest" description="Disordered" evidence="1">
    <location>
        <begin position="203"/>
        <end position="236"/>
    </location>
</feature>
<dbReference type="SUPFAM" id="SSF81606">
    <property type="entry name" value="PP2C-like"/>
    <property type="match status" value="1"/>
</dbReference>
<keyword evidence="4" id="KW-1185">Reference proteome</keyword>
<sequence>MPSIKQKFAGFFRQISNSGGGECLENANQMKPLPTSDSNTGCFIQRYLNGESRLKQPDILFGRTGQELPCLRLCTLQSEIIATHTGPDGGLTTVNRGRRGHVTSQDPDVSYIDSEDDATPPPATISSESTSNDAGRARNAELVTIRAMGQTFVVRNHLPPTPPQPPRQPIPSLPISTSSASVAMATSTDCHNIDNCRLSDDDDDELSTVCEDPSPPVSTPTSSSTSPPIITSTSTCADESDDYQDFLSKFGILSLPLHPSLDRQSVVQIDSPDDTLVSGSLSPLLDQLDPLLTPDVPPSIGVNAPVQPEVSDDHLADHKELPTTEPTPVAEPPEPEIEIAGVVNWNRPSGIAFGAATSLYERHPVSGETAGNPLADAFAIVTRSNNALLCLADGVNWGERAALAARSAIHGAMDYLNRALFPSTTNGRQLNTNDVFLSLLRSFHAAHSMILQEGGLLTTLTAAVVAQLDQSSLQNALYTGSDNSNSAKFVVCVCNVGDSLAYVYSPKHGVREVTHGSHDIQSMRDMRDALGALGPVDGQNPELNNLTCSMTVIEEGDIVFLTSDGVSDNFDPVVGKFVVARKPDKIVPLPNGAKQTTKPPNRNLPTVEAFQRHELTLLRMEDILRNGMMPTNDNGNHLKAQQLCEDLVDFATRLTTAKRRLLEDLELYVDQDGKPLDPEEQKIRRRKICERLALIPGKLDHATCVAYEARIQPPNPVNVAGTEALTREMVASYPFRESSI</sequence>
<dbReference type="PANTHER" id="PTHR21586:SF0">
    <property type="entry name" value="PP2C-LIKE DOMAIN-CONTAINING PROTEIN CG9801"/>
    <property type="match status" value="1"/>
</dbReference>
<dbReference type="Gene3D" id="3.60.40.10">
    <property type="entry name" value="PPM-type phosphatase domain"/>
    <property type="match status" value="1"/>
</dbReference>
<comment type="caution">
    <text evidence="3">The sequence shown here is derived from an EMBL/GenBank/DDBJ whole genome shotgun (WGS) entry which is preliminary data.</text>
</comment>